<evidence type="ECO:0000259" key="3">
    <source>
        <dbReference type="Pfam" id="PF00884"/>
    </source>
</evidence>
<name>A0A975PH70_9BACT</name>
<keyword evidence="2 4" id="KW-0378">Hydrolase</keyword>
<reference evidence="4" key="1">
    <citation type="submission" date="2021-04" db="EMBL/GenBank/DDBJ databases">
        <title>Luteolibacter sp. 32A isolated from the skin of an Anderson's salamander (Ambystoma andersonii).</title>
        <authorList>
            <person name="Spergser J."/>
            <person name="Busse H.-J."/>
        </authorList>
    </citation>
    <scope>NUCLEOTIDE SEQUENCE</scope>
    <source>
        <strain evidence="4">32A</strain>
    </source>
</reference>
<dbReference type="EMBL" id="CP073100">
    <property type="protein sequence ID" value="QUE53320.1"/>
    <property type="molecule type" value="Genomic_DNA"/>
</dbReference>
<organism evidence="4 5">
    <name type="scientific">Luteolibacter ambystomatis</name>
    <dbReference type="NCBI Taxonomy" id="2824561"/>
    <lineage>
        <taxon>Bacteria</taxon>
        <taxon>Pseudomonadati</taxon>
        <taxon>Verrucomicrobiota</taxon>
        <taxon>Verrucomicrobiia</taxon>
        <taxon>Verrucomicrobiales</taxon>
        <taxon>Verrucomicrobiaceae</taxon>
        <taxon>Luteolibacter</taxon>
    </lineage>
</organism>
<dbReference type="AlphaFoldDB" id="A0A975PH70"/>
<evidence type="ECO:0000256" key="1">
    <source>
        <dbReference type="ARBA" id="ARBA00008779"/>
    </source>
</evidence>
<proteinExistence type="inferred from homology"/>
<gene>
    <name evidence="4" type="ORF">KBB96_15525</name>
</gene>
<dbReference type="InterPro" id="IPR000917">
    <property type="entry name" value="Sulfatase_N"/>
</dbReference>
<dbReference type="PROSITE" id="PS00523">
    <property type="entry name" value="SULFATASE_1"/>
    <property type="match status" value="1"/>
</dbReference>
<dbReference type="KEGG" id="lamb:KBB96_15525"/>
<dbReference type="InterPro" id="IPR017850">
    <property type="entry name" value="Alkaline_phosphatase_core_sf"/>
</dbReference>
<dbReference type="PANTHER" id="PTHR43751">
    <property type="entry name" value="SULFATASE"/>
    <property type="match status" value="1"/>
</dbReference>
<dbReference type="SUPFAM" id="SSF53649">
    <property type="entry name" value="Alkaline phosphatase-like"/>
    <property type="match status" value="1"/>
</dbReference>
<evidence type="ECO:0000256" key="2">
    <source>
        <dbReference type="ARBA" id="ARBA00022801"/>
    </source>
</evidence>
<dbReference type="PROSITE" id="PS00149">
    <property type="entry name" value="SULFATASE_2"/>
    <property type="match status" value="1"/>
</dbReference>
<keyword evidence="5" id="KW-1185">Reference proteome</keyword>
<dbReference type="GO" id="GO:0016787">
    <property type="term" value="F:hydrolase activity"/>
    <property type="evidence" value="ECO:0007669"/>
    <property type="project" value="UniProtKB-KW"/>
</dbReference>
<dbReference type="Proteomes" id="UP000676169">
    <property type="component" value="Chromosome"/>
</dbReference>
<dbReference type="InterPro" id="IPR052701">
    <property type="entry name" value="GAG_Ulvan_Degrading_Sulfatases"/>
</dbReference>
<dbReference type="Gene3D" id="3.40.720.10">
    <property type="entry name" value="Alkaline Phosphatase, subunit A"/>
    <property type="match status" value="1"/>
</dbReference>
<dbReference type="Pfam" id="PF00884">
    <property type="entry name" value="Sulfatase"/>
    <property type="match status" value="1"/>
</dbReference>
<feature type="domain" description="Sulfatase N-terminal" evidence="3">
    <location>
        <begin position="41"/>
        <end position="411"/>
    </location>
</feature>
<evidence type="ECO:0000313" key="5">
    <source>
        <dbReference type="Proteomes" id="UP000676169"/>
    </source>
</evidence>
<dbReference type="CDD" id="cd16143">
    <property type="entry name" value="ARS_like"/>
    <property type="match status" value="1"/>
</dbReference>
<comment type="similarity">
    <text evidence="1">Belongs to the sulfatase family.</text>
</comment>
<protein>
    <submittedName>
        <fullName evidence="4">Sulfatase-like hydrolase/transferase</fullName>
    </submittedName>
</protein>
<dbReference type="PANTHER" id="PTHR43751:SF6">
    <property type="entry name" value="N-ACETYLGALACTOSAMINE-6-O-SULFATASE"/>
    <property type="match status" value="1"/>
</dbReference>
<dbReference type="InterPro" id="IPR024607">
    <property type="entry name" value="Sulfatase_CS"/>
</dbReference>
<accession>A0A975PH70</accession>
<dbReference type="Gene3D" id="3.30.1120.10">
    <property type="match status" value="1"/>
</dbReference>
<sequence length="510" mass="55719">MVWSVRGVLDHHHPFLSPMKLLSTFAAACLLQAAAVASTKPNVIFIYADDLGYGDIGCNGAKGVATPNVDKLASEGINFTDGHAASSTCTPSRYSIMTGQYAFRQKGTGILPGDAEMIIKPGSTTLPSIFKQAGYTTGAVGKWHLGLGSGKVDWNGEIKPSPNDIGFDESFIMAATGDRVPTVYIRNHRVENLDPVDPIEVDYKKPFPGLPDGKKDRATLKMDWSAGHNMAVINGIGRIGYMKGGTKALWKDDQMSQDFTREALGFIEKHKDQPFFLYFATHNIHVPRVPNAMFLDKSTMGLRGASIAEFDWQVGQVMQTLDKLGLAENTMVILSSDNGPVIDDGYKDEAKEKLGDHKPAGPYNGGKYSLFEGGTRVPFIVRWKGKVKPGTSSAIVNQMDFAASFAALTGVKLAADAVPDSLNVMPALLGESKTGREWLVEDSLPGNRLAYREGDWKLLLAGGRFPLQLFNLKDDLAEKKDLTAEHPEVVERLTKRLEEIRKSERTRPQS</sequence>
<evidence type="ECO:0000313" key="4">
    <source>
        <dbReference type="EMBL" id="QUE53320.1"/>
    </source>
</evidence>